<sequence length="102" mass="11838">MAAGYQFTIPLETELKKPIALLLFETWHWFPFYEGPTHPLTHLCACVPLYQNQNQKEKGSLIYPSNPGPFTIVGERHTIRSRRPLHDVPETALEIRNRHPSF</sequence>
<evidence type="ECO:0000313" key="1">
    <source>
        <dbReference type="EMBL" id="KAG7048584.1"/>
    </source>
</evidence>
<accession>A0A9P7R5I5</accession>
<organism evidence="1 2">
    <name type="scientific">Colletotrichum scovillei</name>
    <dbReference type="NCBI Taxonomy" id="1209932"/>
    <lineage>
        <taxon>Eukaryota</taxon>
        <taxon>Fungi</taxon>
        <taxon>Dikarya</taxon>
        <taxon>Ascomycota</taxon>
        <taxon>Pezizomycotina</taxon>
        <taxon>Sordariomycetes</taxon>
        <taxon>Hypocreomycetidae</taxon>
        <taxon>Glomerellales</taxon>
        <taxon>Glomerellaceae</taxon>
        <taxon>Colletotrichum</taxon>
        <taxon>Colletotrichum acutatum species complex</taxon>
    </lineage>
</organism>
<dbReference type="EMBL" id="JAESDN010000006">
    <property type="protein sequence ID" value="KAG7048584.1"/>
    <property type="molecule type" value="Genomic_DNA"/>
</dbReference>
<dbReference type="AlphaFoldDB" id="A0A9P7R5I5"/>
<reference evidence="1" key="1">
    <citation type="submission" date="2021-05" db="EMBL/GenBank/DDBJ databases">
        <title>Comparative genomics of three Colletotrichum scovillei strains and genetic complementation revealed genes involved fungal growth and virulence on chili pepper.</title>
        <authorList>
            <person name="Hsieh D.-K."/>
            <person name="Chuang S.-C."/>
            <person name="Chen C.-Y."/>
            <person name="Chao Y.-T."/>
            <person name="Lu M.-Y.J."/>
            <person name="Lee M.-H."/>
            <person name="Shih M.-C."/>
        </authorList>
    </citation>
    <scope>NUCLEOTIDE SEQUENCE</scope>
    <source>
        <strain evidence="1">Coll-153</strain>
    </source>
</reference>
<gene>
    <name evidence="1" type="ORF">JMJ77_014221</name>
</gene>
<dbReference type="Proteomes" id="UP000699042">
    <property type="component" value="Unassembled WGS sequence"/>
</dbReference>
<protein>
    <submittedName>
        <fullName evidence="1">Uncharacterized protein</fullName>
    </submittedName>
</protein>
<comment type="caution">
    <text evidence="1">The sequence shown here is derived from an EMBL/GenBank/DDBJ whole genome shotgun (WGS) entry which is preliminary data.</text>
</comment>
<proteinExistence type="predicted"/>
<keyword evidence="2" id="KW-1185">Reference proteome</keyword>
<name>A0A9P7R5I5_9PEZI</name>
<evidence type="ECO:0000313" key="2">
    <source>
        <dbReference type="Proteomes" id="UP000699042"/>
    </source>
</evidence>